<keyword evidence="3" id="KW-0813">Transport</keyword>
<keyword evidence="6 8" id="KW-1133">Transmembrane helix</keyword>
<keyword evidence="7 8" id="KW-0472">Membrane</keyword>
<sequence length="245" mass="26346">MTVVILIGMAVTVFLTSLLSGIFGMAGGLILLWVLLFLFPVSTAIAIHGVIQMVSNGSRAWFSRAYIDYRILGILGLGLVISSIILLIVDYQPDLIVVSIAIGLMPILVWMPVSKLRLNASKPLHALACGLIAGALTVGVGVSGPTIDIFFIRTTMDRRKVIATKAAVQVASHATKVVFYWNAASELPTTEWIAVLVAAPIAILGARAGNDILQKMTDQNFRAWTRWIVTGVGAVYFTQGLLKLI</sequence>
<evidence type="ECO:0000256" key="7">
    <source>
        <dbReference type="ARBA" id="ARBA00023136"/>
    </source>
</evidence>
<keyword evidence="5 8" id="KW-0812">Transmembrane</keyword>
<evidence type="ECO:0000256" key="4">
    <source>
        <dbReference type="ARBA" id="ARBA00022475"/>
    </source>
</evidence>
<dbReference type="InterPro" id="IPR052017">
    <property type="entry name" value="TSUP"/>
</dbReference>
<evidence type="ECO:0000313" key="9">
    <source>
        <dbReference type="EMBL" id="CDZ32068.1"/>
    </source>
</evidence>
<feature type="transmembrane region" description="Helical" evidence="8">
    <location>
        <begin position="125"/>
        <end position="152"/>
    </location>
</feature>
<evidence type="ECO:0000256" key="6">
    <source>
        <dbReference type="ARBA" id="ARBA00022989"/>
    </source>
</evidence>
<comment type="subcellular location">
    <subcellularLocation>
        <location evidence="1 8">Cell membrane</location>
        <topology evidence="1 8">Multi-pass membrane protein</topology>
    </subcellularLocation>
</comment>
<evidence type="ECO:0000256" key="3">
    <source>
        <dbReference type="ARBA" id="ARBA00022448"/>
    </source>
</evidence>
<evidence type="ECO:0000256" key="5">
    <source>
        <dbReference type="ARBA" id="ARBA00022692"/>
    </source>
</evidence>
<evidence type="ECO:0000256" key="1">
    <source>
        <dbReference type="ARBA" id="ARBA00004651"/>
    </source>
</evidence>
<dbReference type="RefSeq" id="WP_210166556.1">
    <property type="nucleotide sequence ID" value="NZ_CCRH01000002.1"/>
</dbReference>
<dbReference type="PANTHER" id="PTHR30269:SF37">
    <property type="entry name" value="MEMBRANE TRANSPORTER PROTEIN"/>
    <property type="match status" value="1"/>
</dbReference>
<name>A0A0T7FAL1_NEOGA</name>
<proteinExistence type="inferred from homology"/>
<comment type="similarity">
    <text evidence="2 8">Belongs to the 4-toluene sulfonate uptake permease (TSUP) (TC 2.A.102) family.</text>
</comment>
<evidence type="ECO:0000256" key="8">
    <source>
        <dbReference type="RuleBase" id="RU363041"/>
    </source>
</evidence>
<feature type="transmembrane region" description="Helical" evidence="8">
    <location>
        <begin position="95"/>
        <end position="113"/>
    </location>
</feature>
<protein>
    <recommendedName>
        <fullName evidence="8">Probable membrane transporter protein</fullName>
    </recommendedName>
</protein>
<gene>
    <name evidence="9" type="ORF">NGAL_HAMBI1145_08380</name>
</gene>
<feature type="transmembrane region" description="Helical" evidence="8">
    <location>
        <begin position="71"/>
        <end position="89"/>
    </location>
</feature>
<dbReference type="PANTHER" id="PTHR30269">
    <property type="entry name" value="TRANSMEMBRANE PROTEIN YFCA"/>
    <property type="match status" value="1"/>
</dbReference>
<reference evidence="9 10" key="1">
    <citation type="submission" date="2014-08" db="EMBL/GenBank/DDBJ databases">
        <authorList>
            <person name="Chen Y.-H."/>
        </authorList>
    </citation>
    <scope>NUCLEOTIDE SEQUENCE [LARGE SCALE GENOMIC DNA]</scope>
</reference>
<evidence type="ECO:0000256" key="2">
    <source>
        <dbReference type="ARBA" id="ARBA00009142"/>
    </source>
</evidence>
<dbReference type="AlphaFoldDB" id="A0A0T7FAL1"/>
<keyword evidence="4 8" id="KW-1003">Cell membrane</keyword>
<organism evidence="9 10">
    <name type="scientific">Neorhizobium galegae bv. officinalis</name>
    <dbReference type="NCBI Taxonomy" id="323656"/>
    <lineage>
        <taxon>Bacteria</taxon>
        <taxon>Pseudomonadati</taxon>
        <taxon>Pseudomonadota</taxon>
        <taxon>Alphaproteobacteria</taxon>
        <taxon>Hyphomicrobiales</taxon>
        <taxon>Rhizobiaceae</taxon>
        <taxon>Rhizobium/Agrobacterium group</taxon>
        <taxon>Neorhizobium</taxon>
    </lineage>
</organism>
<dbReference type="Pfam" id="PF01925">
    <property type="entry name" value="TauE"/>
    <property type="match status" value="1"/>
</dbReference>
<evidence type="ECO:0000313" key="10">
    <source>
        <dbReference type="Proteomes" id="UP000046176"/>
    </source>
</evidence>
<feature type="transmembrane region" description="Helical" evidence="8">
    <location>
        <begin position="30"/>
        <end position="51"/>
    </location>
</feature>
<feature type="transmembrane region" description="Helical" evidence="8">
    <location>
        <begin position="221"/>
        <end position="242"/>
    </location>
</feature>
<dbReference type="InterPro" id="IPR002781">
    <property type="entry name" value="TM_pro_TauE-like"/>
</dbReference>
<dbReference type="GO" id="GO:0005886">
    <property type="term" value="C:plasma membrane"/>
    <property type="evidence" value="ECO:0007669"/>
    <property type="project" value="UniProtKB-SubCell"/>
</dbReference>
<accession>A0A0T7FAL1</accession>
<dbReference type="Proteomes" id="UP000046176">
    <property type="component" value="Unassembled WGS sequence"/>
</dbReference>
<dbReference type="EMBL" id="CCRH01000002">
    <property type="protein sequence ID" value="CDZ32068.1"/>
    <property type="molecule type" value="Genomic_DNA"/>
</dbReference>